<dbReference type="PANTHER" id="PTHR11644:SF2">
    <property type="entry name" value="CYTIDINE DEAMINASE"/>
    <property type="match status" value="1"/>
</dbReference>
<dbReference type="RefSeq" id="WP_145358144.1">
    <property type="nucleotide sequence ID" value="NZ_CP036265.1"/>
</dbReference>
<dbReference type="PANTHER" id="PTHR11644">
    <property type="entry name" value="CYTIDINE DEAMINASE"/>
    <property type="match status" value="1"/>
</dbReference>
<dbReference type="AlphaFoldDB" id="A0A517P7I2"/>
<dbReference type="SUPFAM" id="SSF53927">
    <property type="entry name" value="Cytidine deaminase-like"/>
    <property type="match status" value="1"/>
</dbReference>
<dbReference type="InterPro" id="IPR016193">
    <property type="entry name" value="Cytidine_deaminase-like"/>
</dbReference>
<comment type="similarity">
    <text evidence="1">Belongs to the cytidine and deoxycytidylate deaminase family.</text>
</comment>
<dbReference type="InterPro" id="IPR002125">
    <property type="entry name" value="CMP_dCMP_dom"/>
</dbReference>
<proteinExistence type="inferred from homology"/>
<evidence type="ECO:0000256" key="3">
    <source>
        <dbReference type="ARBA" id="ARBA00022801"/>
    </source>
</evidence>
<dbReference type="CDD" id="cd01283">
    <property type="entry name" value="cytidine_deaminase"/>
    <property type="match status" value="1"/>
</dbReference>
<dbReference type="EC" id="3.5.4.5" evidence="6"/>
<dbReference type="EMBL" id="CP036265">
    <property type="protein sequence ID" value="QDT15334.1"/>
    <property type="molecule type" value="Genomic_DNA"/>
</dbReference>
<dbReference type="PROSITE" id="PS51747">
    <property type="entry name" value="CYT_DCMP_DEAMINASES_2"/>
    <property type="match status" value="1"/>
</dbReference>
<gene>
    <name evidence="6" type="primary">cdd</name>
    <name evidence="6" type="ORF">CA12_14180</name>
</gene>
<evidence type="ECO:0000256" key="4">
    <source>
        <dbReference type="ARBA" id="ARBA00022833"/>
    </source>
</evidence>
<sequence>MNSPPRPDLDQLLAAARSVRRPLTLPRDCFAGKVGAALVTAEGDLFTGVNLDLACGIGFCAEHSAVAEMLKTHQTRVVAVAAVGRRGVLPPCGRCRELLIQIDPANANAEVLVAPGQTVPLGELLPRHWYPSEADAEA</sequence>
<keyword evidence="3 6" id="KW-0378">Hydrolase</keyword>
<keyword evidence="4" id="KW-0862">Zinc</keyword>
<dbReference type="GO" id="GO:0008270">
    <property type="term" value="F:zinc ion binding"/>
    <property type="evidence" value="ECO:0007669"/>
    <property type="project" value="InterPro"/>
</dbReference>
<evidence type="ECO:0000259" key="5">
    <source>
        <dbReference type="PROSITE" id="PS51747"/>
    </source>
</evidence>
<keyword evidence="7" id="KW-1185">Reference proteome</keyword>
<accession>A0A517P7I2</accession>
<dbReference type="Proteomes" id="UP000318741">
    <property type="component" value="Chromosome"/>
</dbReference>
<evidence type="ECO:0000313" key="6">
    <source>
        <dbReference type="EMBL" id="QDT15334.1"/>
    </source>
</evidence>
<dbReference type="InterPro" id="IPR016192">
    <property type="entry name" value="APOBEC/CMP_deaminase_Zn-bd"/>
</dbReference>
<dbReference type="GO" id="GO:0005829">
    <property type="term" value="C:cytosol"/>
    <property type="evidence" value="ECO:0007669"/>
    <property type="project" value="TreeGrafter"/>
</dbReference>
<dbReference type="Pfam" id="PF00383">
    <property type="entry name" value="dCMP_cyt_deam_1"/>
    <property type="match status" value="1"/>
</dbReference>
<dbReference type="GO" id="GO:0055086">
    <property type="term" value="P:nucleobase-containing small molecule metabolic process"/>
    <property type="evidence" value="ECO:0007669"/>
    <property type="project" value="UniProtKB-ARBA"/>
</dbReference>
<dbReference type="GO" id="GO:0042802">
    <property type="term" value="F:identical protein binding"/>
    <property type="evidence" value="ECO:0007669"/>
    <property type="project" value="UniProtKB-ARBA"/>
</dbReference>
<dbReference type="Gene3D" id="3.40.140.10">
    <property type="entry name" value="Cytidine Deaminase, domain 2"/>
    <property type="match status" value="1"/>
</dbReference>
<dbReference type="GO" id="GO:0004126">
    <property type="term" value="F:cytidine deaminase activity"/>
    <property type="evidence" value="ECO:0007669"/>
    <property type="project" value="UniProtKB-EC"/>
</dbReference>
<dbReference type="KEGG" id="acaf:CA12_14180"/>
<keyword evidence="2" id="KW-0479">Metal-binding</keyword>
<protein>
    <submittedName>
        <fullName evidence="6">Cytidine deaminase</fullName>
        <ecNumber evidence="6">3.5.4.5</ecNumber>
    </submittedName>
</protein>
<dbReference type="PROSITE" id="PS00903">
    <property type="entry name" value="CYT_DCMP_DEAMINASES_1"/>
    <property type="match status" value="1"/>
</dbReference>
<name>A0A517P7I2_9PLAN</name>
<evidence type="ECO:0000313" key="7">
    <source>
        <dbReference type="Proteomes" id="UP000318741"/>
    </source>
</evidence>
<dbReference type="OrthoDB" id="9795347at2"/>
<feature type="domain" description="CMP/dCMP-type deaminase" evidence="5">
    <location>
        <begin position="3"/>
        <end position="132"/>
    </location>
</feature>
<dbReference type="InterPro" id="IPR050202">
    <property type="entry name" value="Cyt/Deoxycyt_deaminase"/>
</dbReference>
<organism evidence="6 7">
    <name type="scientific">Alienimonas californiensis</name>
    <dbReference type="NCBI Taxonomy" id="2527989"/>
    <lineage>
        <taxon>Bacteria</taxon>
        <taxon>Pseudomonadati</taxon>
        <taxon>Planctomycetota</taxon>
        <taxon>Planctomycetia</taxon>
        <taxon>Planctomycetales</taxon>
        <taxon>Planctomycetaceae</taxon>
        <taxon>Alienimonas</taxon>
    </lineage>
</organism>
<evidence type="ECO:0000256" key="2">
    <source>
        <dbReference type="ARBA" id="ARBA00022723"/>
    </source>
</evidence>
<dbReference type="GO" id="GO:0072527">
    <property type="term" value="P:pyrimidine-containing compound metabolic process"/>
    <property type="evidence" value="ECO:0007669"/>
    <property type="project" value="UniProtKB-ARBA"/>
</dbReference>
<evidence type="ECO:0000256" key="1">
    <source>
        <dbReference type="ARBA" id="ARBA00006576"/>
    </source>
</evidence>
<reference evidence="6 7" key="1">
    <citation type="submission" date="2019-02" db="EMBL/GenBank/DDBJ databases">
        <title>Deep-cultivation of Planctomycetes and their phenomic and genomic characterization uncovers novel biology.</title>
        <authorList>
            <person name="Wiegand S."/>
            <person name="Jogler M."/>
            <person name="Boedeker C."/>
            <person name="Pinto D."/>
            <person name="Vollmers J."/>
            <person name="Rivas-Marin E."/>
            <person name="Kohn T."/>
            <person name="Peeters S.H."/>
            <person name="Heuer A."/>
            <person name="Rast P."/>
            <person name="Oberbeckmann S."/>
            <person name="Bunk B."/>
            <person name="Jeske O."/>
            <person name="Meyerdierks A."/>
            <person name="Storesund J.E."/>
            <person name="Kallscheuer N."/>
            <person name="Luecker S."/>
            <person name="Lage O.M."/>
            <person name="Pohl T."/>
            <person name="Merkel B.J."/>
            <person name="Hornburger P."/>
            <person name="Mueller R.-W."/>
            <person name="Bruemmer F."/>
            <person name="Labrenz M."/>
            <person name="Spormann A.M."/>
            <person name="Op den Camp H."/>
            <person name="Overmann J."/>
            <person name="Amann R."/>
            <person name="Jetten M.S.M."/>
            <person name="Mascher T."/>
            <person name="Medema M.H."/>
            <person name="Devos D.P."/>
            <person name="Kaster A.-K."/>
            <person name="Ovreas L."/>
            <person name="Rohde M."/>
            <person name="Galperin M.Y."/>
            <person name="Jogler C."/>
        </authorList>
    </citation>
    <scope>NUCLEOTIDE SEQUENCE [LARGE SCALE GENOMIC DNA]</scope>
    <source>
        <strain evidence="6 7">CA12</strain>
    </source>
</reference>